<gene>
    <name evidence="1" type="ORF">A1359_20270</name>
</gene>
<dbReference type="EMBL" id="LUUI01000028">
    <property type="protein sequence ID" value="OAI20825.1"/>
    <property type="molecule type" value="Genomic_DNA"/>
</dbReference>
<dbReference type="Proteomes" id="UP000078476">
    <property type="component" value="Unassembled WGS sequence"/>
</dbReference>
<dbReference type="AlphaFoldDB" id="A0A177NS74"/>
<protein>
    <submittedName>
        <fullName evidence="1">Uncharacterized protein</fullName>
    </submittedName>
</protein>
<dbReference type="RefSeq" id="WP_066977252.1">
    <property type="nucleotide sequence ID" value="NZ_LUUI01000028.1"/>
</dbReference>
<evidence type="ECO:0000313" key="2">
    <source>
        <dbReference type="Proteomes" id="UP000078476"/>
    </source>
</evidence>
<sequence length="89" mass="10027">MSNKWELFEIEDHEKINDLLDKRFNELIKVAKNKIENGGDPIVAGCDVRKNMEYLMSSIEGFGASDTEPRAVLVTSICNELGLSLIEKL</sequence>
<organism evidence="1 2">
    <name type="scientific">Methylomonas lenta</name>
    <dbReference type="NCBI Taxonomy" id="980561"/>
    <lineage>
        <taxon>Bacteria</taxon>
        <taxon>Pseudomonadati</taxon>
        <taxon>Pseudomonadota</taxon>
        <taxon>Gammaproteobacteria</taxon>
        <taxon>Methylococcales</taxon>
        <taxon>Methylococcaceae</taxon>
        <taxon>Methylomonas</taxon>
    </lineage>
</organism>
<reference evidence="1 2" key="1">
    <citation type="submission" date="2016-03" db="EMBL/GenBank/DDBJ databases">
        <authorList>
            <person name="Ploux O."/>
        </authorList>
    </citation>
    <scope>NUCLEOTIDE SEQUENCE [LARGE SCALE GENOMIC DNA]</scope>
    <source>
        <strain evidence="1 2">R-45370</strain>
    </source>
</reference>
<comment type="caution">
    <text evidence="1">The sequence shown here is derived from an EMBL/GenBank/DDBJ whole genome shotgun (WGS) entry which is preliminary data.</text>
</comment>
<proteinExistence type="predicted"/>
<accession>A0A177NS74</accession>
<keyword evidence="2" id="KW-1185">Reference proteome</keyword>
<evidence type="ECO:0000313" key="1">
    <source>
        <dbReference type="EMBL" id="OAI20825.1"/>
    </source>
</evidence>
<name>A0A177NS74_9GAMM</name>